<evidence type="ECO:0000313" key="3">
    <source>
        <dbReference type="EMBL" id="KAK2761081.1"/>
    </source>
</evidence>
<sequence length="229" mass="24289">MIARISTVAPVALTALSLGAQAATVNDGSPAASNPLEARAGLCCAHAQDNRIIQTICQYMHESCGGWDNCVSGNDNQWCRHCIVNHPEDPACLKLTWPPVDPAPVGKRDEIDANISPPERSIPADKSEPPLRRRAPESAIITTKYTPNVAQSFFKTFGLVTIRIIVSAVNVVTYSIQNAGAEEVVWTIADQATQWIKTGTVASGATDGGAAPNQVVAKGGDSFKVIVSR</sequence>
<evidence type="ECO:0000256" key="1">
    <source>
        <dbReference type="SAM" id="MobiDB-lite"/>
    </source>
</evidence>
<dbReference type="EMBL" id="VYYT01000164">
    <property type="protein sequence ID" value="KAK2761081.1"/>
    <property type="molecule type" value="Genomic_DNA"/>
</dbReference>
<keyword evidence="4" id="KW-1185">Reference proteome</keyword>
<proteinExistence type="predicted"/>
<accession>A0AAD9YG06</accession>
<feature type="signal peptide" evidence="2">
    <location>
        <begin position="1"/>
        <end position="22"/>
    </location>
</feature>
<feature type="region of interest" description="Disordered" evidence="1">
    <location>
        <begin position="109"/>
        <end position="132"/>
    </location>
</feature>
<protein>
    <submittedName>
        <fullName evidence="3">Uncharacterized protein</fullName>
    </submittedName>
</protein>
<evidence type="ECO:0000256" key="2">
    <source>
        <dbReference type="SAM" id="SignalP"/>
    </source>
</evidence>
<name>A0AAD9YG06_COLKA</name>
<dbReference type="Proteomes" id="UP001281614">
    <property type="component" value="Unassembled WGS sequence"/>
</dbReference>
<gene>
    <name evidence="3" type="ORF">CKAH01_16376</name>
</gene>
<feature type="chain" id="PRO_5041997089" evidence="2">
    <location>
        <begin position="23"/>
        <end position="229"/>
    </location>
</feature>
<keyword evidence="2" id="KW-0732">Signal</keyword>
<organism evidence="3 4">
    <name type="scientific">Colletotrichum kahawae</name>
    <name type="common">Coffee berry disease fungus</name>
    <dbReference type="NCBI Taxonomy" id="34407"/>
    <lineage>
        <taxon>Eukaryota</taxon>
        <taxon>Fungi</taxon>
        <taxon>Dikarya</taxon>
        <taxon>Ascomycota</taxon>
        <taxon>Pezizomycotina</taxon>
        <taxon>Sordariomycetes</taxon>
        <taxon>Hypocreomycetidae</taxon>
        <taxon>Glomerellales</taxon>
        <taxon>Glomerellaceae</taxon>
        <taxon>Colletotrichum</taxon>
        <taxon>Colletotrichum gloeosporioides species complex</taxon>
    </lineage>
</organism>
<reference evidence="3" key="1">
    <citation type="submission" date="2023-02" db="EMBL/GenBank/DDBJ databases">
        <title>Colletotrichum kahawae CIFC_Que2 genome sequencing and assembly.</title>
        <authorList>
            <person name="Baroncelli R."/>
        </authorList>
    </citation>
    <scope>NUCLEOTIDE SEQUENCE</scope>
    <source>
        <strain evidence="3">CIFC_Que2</strain>
    </source>
</reference>
<comment type="caution">
    <text evidence="3">The sequence shown here is derived from an EMBL/GenBank/DDBJ whole genome shotgun (WGS) entry which is preliminary data.</text>
</comment>
<dbReference type="AlphaFoldDB" id="A0AAD9YG06"/>
<feature type="compositionally biased region" description="Basic and acidic residues" evidence="1">
    <location>
        <begin position="122"/>
        <end position="132"/>
    </location>
</feature>
<evidence type="ECO:0000313" key="4">
    <source>
        <dbReference type="Proteomes" id="UP001281614"/>
    </source>
</evidence>